<dbReference type="InterPro" id="IPR017439">
    <property type="entry name" value="Amidohydrolase"/>
</dbReference>
<evidence type="ECO:0000256" key="1">
    <source>
        <dbReference type="ARBA" id="ARBA00006153"/>
    </source>
</evidence>
<dbReference type="InterPro" id="IPR002933">
    <property type="entry name" value="Peptidase_M20"/>
</dbReference>
<sequence length="397" mass="43780">MADKLLEEAYKIKDELIKIRRDIHAHPETGLKEVRTSTLVANKLKNLGLDVQTNVGITGVSALLKGNHPGKTVLLRADMDCLEMDELNNVAYKSTFPGKMHACGHDAHVTWLLGTAMLLSNMKENIHGNIKFCFQPAEESHGGAERMIEAGILDNPKVDAAIGAHIWPSIESGKIGIKYGSMMAAPDMFKLIIKGKGGHGAMPHTTIDPINIANQIYNGFQTIVSRMTNPVEPVVITVGMFNSGSAHNIIPEEAELVGTVRTLTTEKRNQVPEQMENVIKGITSIYGAEYEFIYDRYYPPVINDNKMTDIIKLGASQIIGENNVEIISVPSMGGEDFSYFCEKIPSAFFNIGTYNKDKNIIHPLHSPYFDIDEEVLFKASAVMANCALTYLSKENLI</sequence>
<dbReference type="STRING" id="1121316.SAMN02745207_01712"/>
<evidence type="ECO:0000256" key="3">
    <source>
        <dbReference type="PIRSR" id="PIRSR005962-1"/>
    </source>
</evidence>
<dbReference type="AlphaFoldDB" id="A0A1M5UCQ5"/>
<dbReference type="EMBL" id="FQXM01000007">
    <property type="protein sequence ID" value="SHH60747.1"/>
    <property type="molecule type" value="Genomic_DNA"/>
</dbReference>
<feature type="binding site" evidence="3">
    <location>
        <position position="139"/>
    </location>
    <ligand>
        <name>Mn(2+)</name>
        <dbReference type="ChEBI" id="CHEBI:29035"/>
        <label>2</label>
    </ligand>
</feature>
<proteinExistence type="inferred from homology"/>
<feature type="binding site" evidence="3">
    <location>
        <position position="365"/>
    </location>
    <ligand>
        <name>Mn(2+)</name>
        <dbReference type="ChEBI" id="CHEBI:29035"/>
        <label>2</label>
    </ligand>
</feature>
<feature type="binding site" evidence="3">
    <location>
        <position position="105"/>
    </location>
    <ligand>
        <name>Mn(2+)</name>
        <dbReference type="ChEBI" id="CHEBI:29035"/>
        <label>2</label>
    </ligand>
</feature>
<keyword evidence="3" id="KW-0464">Manganese</keyword>
<keyword evidence="2" id="KW-0378">Hydrolase</keyword>
<dbReference type="PANTHER" id="PTHR11014">
    <property type="entry name" value="PEPTIDASE M20 FAMILY MEMBER"/>
    <property type="match status" value="1"/>
</dbReference>
<dbReference type="Pfam" id="PF01546">
    <property type="entry name" value="Peptidase_M20"/>
    <property type="match status" value="1"/>
</dbReference>
<dbReference type="SUPFAM" id="SSF53187">
    <property type="entry name" value="Zn-dependent exopeptidases"/>
    <property type="match status" value="1"/>
</dbReference>
<dbReference type="InterPro" id="IPR036264">
    <property type="entry name" value="Bact_exopeptidase_dim_dom"/>
</dbReference>
<dbReference type="FunFam" id="3.30.70.360:FF:000014">
    <property type="entry name" value="N-acyl-L-amino acid amidohydrolase"/>
    <property type="match status" value="1"/>
</dbReference>
<reference evidence="5 6" key="1">
    <citation type="submission" date="2016-11" db="EMBL/GenBank/DDBJ databases">
        <authorList>
            <person name="Jaros S."/>
            <person name="Januszkiewicz K."/>
            <person name="Wedrychowicz H."/>
        </authorList>
    </citation>
    <scope>NUCLEOTIDE SEQUENCE [LARGE SCALE GENOMIC DNA]</scope>
    <source>
        <strain evidence="5 6">DSM 8605</strain>
    </source>
</reference>
<dbReference type="InterPro" id="IPR011650">
    <property type="entry name" value="Peptidase_M20_dimer"/>
</dbReference>
<evidence type="ECO:0000256" key="2">
    <source>
        <dbReference type="ARBA" id="ARBA00022801"/>
    </source>
</evidence>
<dbReference type="PIRSF" id="PIRSF005962">
    <property type="entry name" value="Pept_M20D_amidohydro"/>
    <property type="match status" value="1"/>
</dbReference>
<dbReference type="Pfam" id="PF07687">
    <property type="entry name" value="M20_dimer"/>
    <property type="match status" value="1"/>
</dbReference>
<keyword evidence="3" id="KW-0479">Metal-binding</keyword>
<evidence type="ECO:0000313" key="5">
    <source>
        <dbReference type="EMBL" id="SHH60747.1"/>
    </source>
</evidence>
<accession>A0A1M5UCQ5</accession>
<dbReference type="RefSeq" id="WP_073338014.1">
    <property type="nucleotide sequence ID" value="NZ_FQXM01000007.1"/>
</dbReference>
<dbReference type="Proteomes" id="UP000184447">
    <property type="component" value="Unassembled WGS sequence"/>
</dbReference>
<dbReference type="SUPFAM" id="SSF55031">
    <property type="entry name" value="Bacterial exopeptidase dimerisation domain"/>
    <property type="match status" value="1"/>
</dbReference>
<feature type="domain" description="Peptidase M20 dimerisation" evidence="4">
    <location>
        <begin position="189"/>
        <end position="280"/>
    </location>
</feature>
<dbReference type="GO" id="GO:0016787">
    <property type="term" value="F:hydrolase activity"/>
    <property type="evidence" value="ECO:0007669"/>
    <property type="project" value="UniProtKB-KW"/>
</dbReference>
<dbReference type="OrthoDB" id="9776731at2"/>
<evidence type="ECO:0000313" key="6">
    <source>
        <dbReference type="Proteomes" id="UP000184447"/>
    </source>
</evidence>
<feature type="binding site" evidence="3">
    <location>
        <position position="165"/>
    </location>
    <ligand>
        <name>Mn(2+)</name>
        <dbReference type="ChEBI" id="CHEBI:29035"/>
        <label>2</label>
    </ligand>
</feature>
<organism evidence="5 6">
    <name type="scientific">Clostridium grantii DSM 8605</name>
    <dbReference type="NCBI Taxonomy" id="1121316"/>
    <lineage>
        <taxon>Bacteria</taxon>
        <taxon>Bacillati</taxon>
        <taxon>Bacillota</taxon>
        <taxon>Clostridia</taxon>
        <taxon>Eubacteriales</taxon>
        <taxon>Clostridiaceae</taxon>
        <taxon>Clostridium</taxon>
    </lineage>
</organism>
<evidence type="ECO:0000259" key="4">
    <source>
        <dbReference type="Pfam" id="PF07687"/>
    </source>
</evidence>
<gene>
    <name evidence="5" type="ORF">SAMN02745207_01712</name>
</gene>
<dbReference type="Gene3D" id="3.30.70.360">
    <property type="match status" value="1"/>
</dbReference>
<name>A0A1M5UCQ5_9CLOT</name>
<protein>
    <submittedName>
        <fullName evidence="5">Peptidase dimerisation domain-containing protein</fullName>
    </submittedName>
</protein>
<feature type="binding site" evidence="3">
    <location>
        <position position="103"/>
    </location>
    <ligand>
        <name>Mn(2+)</name>
        <dbReference type="ChEBI" id="CHEBI:29035"/>
        <label>2</label>
    </ligand>
</feature>
<keyword evidence="6" id="KW-1185">Reference proteome</keyword>
<dbReference type="NCBIfam" id="TIGR01891">
    <property type="entry name" value="amidohydrolases"/>
    <property type="match status" value="1"/>
</dbReference>
<dbReference type="PANTHER" id="PTHR11014:SF63">
    <property type="entry name" value="METALLOPEPTIDASE, PUTATIVE (AFU_ORTHOLOGUE AFUA_6G09600)-RELATED"/>
    <property type="match status" value="1"/>
</dbReference>
<comment type="similarity">
    <text evidence="1">Belongs to the peptidase M20 family.</text>
</comment>
<dbReference type="Gene3D" id="3.40.630.10">
    <property type="entry name" value="Zn peptidases"/>
    <property type="match status" value="1"/>
</dbReference>
<comment type="cofactor">
    <cofactor evidence="3">
        <name>Mn(2+)</name>
        <dbReference type="ChEBI" id="CHEBI:29035"/>
    </cofactor>
    <text evidence="3">The Mn(2+) ion enhances activity.</text>
</comment>
<dbReference type="GO" id="GO:0046872">
    <property type="term" value="F:metal ion binding"/>
    <property type="evidence" value="ECO:0007669"/>
    <property type="project" value="UniProtKB-KW"/>
</dbReference>